<dbReference type="KEGG" id="hde:HDEF_0154"/>
<sequence>MEDRYRQLTVLGKQFLPLPKVFKQPHLEMSERC</sequence>
<gene>
    <name evidence="1" type="ordered locus">HDEF_0154</name>
</gene>
<dbReference type="HOGENOM" id="CLU_3382187_0_0_6"/>
<dbReference type="Proteomes" id="UP000002334">
    <property type="component" value="Chromosome"/>
</dbReference>
<name>C4K8U0_HAMD5</name>
<evidence type="ECO:0000313" key="1">
    <source>
        <dbReference type="EMBL" id="ACQ66927.1"/>
    </source>
</evidence>
<proteinExistence type="predicted"/>
<evidence type="ECO:0000313" key="2">
    <source>
        <dbReference type="Proteomes" id="UP000002334"/>
    </source>
</evidence>
<reference evidence="1 2" key="1">
    <citation type="journal article" date="2009" name="Proc. Natl. Acad. Sci. U.S.A.">
        <title>Hamiltonella defensa, genome evolution of protective bacterial endosymbiont from pathogenic ancestors.</title>
        <authorList>
            <person name="Degnan P.H."/>
            <person name="Yu Y."/>
            <person name="Sisneros N."/>
            <person name="Wing R.A."/>
            <person name="Moran N.A."/>
        </authorList>
    </citation>
    <scope>NUCLEOTIDE SEQUENCE [LARGE SCALE GENOMIC DNA]</scope>
    <source>
        <strain evidence="2">5AT</strain>
    </source>
</reference>
<accession>C4K8U0</accession>
<protein>
    <submittedName>
        <fullName evidence="1">Uncharacterized protein</fullName>
    </submittedName>
</protein>
<keyword evidence="2" id="KW-1185">Reference proteome</keyword>
<organism evidence="1 2">
    <name type="scientific">Hamiltonella defensa subsp. Acyrthosiphon pisum (strain 5AT)</name>
    <dbReference type="NCBI Taxonomy" id="572265"/>
    <lineage>
        <taxon>Bacteria</taxon>
        <taxon>Pseudomonadati</taxon>
        <taxon>Pseudomonadota</taxon>
        <taxon>Gammaproteobacteria</taxon>
        <taxon>Enterobacterales</taxon>
        <taxon>Enterobacteriaceae</taxon>
        <taxon>aphid secondary symbionts</taxon>
        <taxon>Candidatus Williamhamiltonella</taxon>
    </lineage>
</organism>
<dbReference type="AlphaFoldDB" id="C4K8U0"/>
<dbReference type="STRING" id="572265.HDEF_0154"/>
<dbReference type="EMBL" id="CP001277">
    <property type="protein sequence ID" value="ACQ66927.1"/>
    <property type="molecule type" value="Genomic_DNA"/>
</dbReference>